<gene>
    <name evidence="1" type="ORF">PGLA2088_LOCUS10082</name>
</gene>
<evidence type="ECO:0008006" key="3">
    <source>
        <dbReference type="Google" id="ProtNLM"/>
    </source>
</evidence>
<comment type="caution">
    <text evidence="1">The sequence shown here is derived from an EMBL/GenBank/DDBJ whole genome shotgun (WGS) entry which is preliminary data.</text>
</comment>
<proteinExistence type="predicted"/>
<name>A0A813INA2_POLGL</name>
<reference evidence="1" key="1">
    <citation type="submission" date="2021-02" db="EMBL/GenBank/DDBJ databases">
        <authorList>
            <person name="Dougan E. K."/>
            <person name="Rhodes N."/>
            <person name="Thang M."/>
            <person name="Chan C."/>
        </authorList>
    </citation>
    <scope>NUCLEOTIDE SEQUENCE</scope>
</reference>
<dbReference type="Gene3D" id="3.60.21.10">
    <property type="match status" value="1"/>
</dbReference>
<dbReference type="PANTHER" id="PTHR42254">
    <property type="entry name" value="METALLOPHOS DOMAIN-CONTAINING PROTEIN"/>
    <property type="match status" value="1"/>
</dbReference>
<accession>A0A813INA2</accession>
<protein>
    <recommendedName>
        <fullName evidence="3">Calcineurin-like phosphoesterase domain-containing protein</fullName>
    </recommendedName>
</protein>
<dbReference type="Proteomes" id="UP000626109">
    <property type="component" value="Unassembled WGS sequence"/>
</dbReference>
<dbReference type="EMBL" id="CAJNNW010011291">
    <property type="protein sequence ID" value="CAE8652965.1"/>
    <property type="molecule type" value="Genomic_DNA"/>
</dbReference>
<dbReference type="PANTHER" id="PTHR42254:SF1">
    <property type="entry name" value="CALCINEURIN-LIKE PHOSPHOESTERASE DOMAIN-CONTAINING PROTEIN"/>
    <property type="match status" value="1"/>
</dbReference>
<evidence type="ECO:0000313" key="2">
    <source>
        <dbReference type="Proteomes" id="UP000626109"/>
    </source>
</evidence>
<dbReference type="AlphaFoldDB" id="A0A813INA2"/>
<organism evidence="1 2">
    <name type="scientific">Polarella glacialis</name>
    <name type="common">Dinoflagellate</name>
    <dbReference type="NCBI Taxonomy" id="89957"/>
    <lineage>
        <taxon>Eukaryota</taxon>
        <taxon>Sar</taxon>
        <taxon>Alveolata</taxon>
        <taxon>Dinophyceae</taxon>
        <taxon>Suessiales</taxon>
        <taxon>Suessiaceae</taxon>
        <taxon>Polarella</taxon>
    </lineage>
</organism>
<dbReference type="SUPFAM" id="SSF56300">
    <property type="entry name" value="Metallo-dependent phosphatases"/>
    <property type="match status" value="1"/>
</dbReference>
<feature type="non-terminal residue" evidence="1">
    <location>
        <position position="470"/>
    </location>
</feature>
<evidence type="ECO:0000313" key="1">
    <source>
        <dbReference type="EMBL" id="CAE8652965.1"/>
    </source>
</evidence>
<dbReference type="InterPro" id="IPR029052">
    <property type="entry name" value="Metallo-depent_PP-like"/>
</dbReference>
<sequence length="470" mass="51550">HVPAMIGYVTDIEGDAVWWRRYVELSEVLHLHPEDGLVRLAEGAHFVFGGDAVDHKPGSLRVLQDLLDLKRRYPERVHLLLGNRDICKLRLWVELGELHGEQAPLRSHPGVYWHRASRPCQVLSDADLSASDSAAAAVRLHWILKHTMGASQAFESRRAELSGSCGEQQVGDDEVVRSFRDSVMPGGAMFEYLRCGKLAVRLGSTLFLHAGLPRQGSTWRPGWVPGWEDPAAPDREGLPLTLWIEALEDLRAAALAECEAAHTAGRCVSRAWSTEGGYCHEQPGSALLQYGMRDMPSGERQPSVIYNGWLSEDLYQPMQPDDATLVWLREGGVRHVVTGHLPHGDAPLFLPLAEDIFAVSADTSFAGSVQWPSVPLASEAPVVSGEGPTRGQSVCEVLVDELSGALRVHGVLSQGVAFEATSPGDSALGRETTDGWRVKGRDGDGELLLCRNVKWDFENRIAHENDVELV</sequence>